<evidence type="ECO:0000313" key="2">
    <source>
        <dbReference type="Proteomes" id="UP000199473"/>
    </source>
</evidence>
<dbReference type="EMBL" id="FOSQ01000001">
    <property type="protein sequence ID" value="SFK27273.1"/>
    <property type="molecule type" value="Genomic_DNA"/>
</dbReference>
<organism evidence="1 2">
    <name type="scientific">Falsiroseomonas stagni DSM 19981</name>
    <dbReference type="NCBI Taxonomy" id="1123062"/>
    <lineage>
        <taxon>Bacteria</taxon>
        <taxon>Pseudomonadati</taxon>
        <taxon>Pseudomonadota</taxon>
        <taxon>Alphaproteobacteria</taxon>
        <taxon>Acetobacterales</taxon>
        <taxon>Roseomonadaceae</taxon>
        <taxon>Falsiroseomonas</taxon>
    </lineage>
</organism>
<dbReference type="RefSeq" id="WP_139225958.1">
    <property type="nucleotide sequence ID" value="NZ_FOSQ01000001.1"/>
</dbReference>
<dbReference type="AlphaFoldDB" id="A0A1I3Y685"/>
<protein>
    <submittedName>
        <fullName evidence="1">Uncharacterized protein</fullName>
    </submittedName>
</protein>
<gene>
    <name evidence="1" type="ORF">SAMN02745775_1011003</name>
</gene>
<accession>A0A1I3Y685</accession>
<proteinExistence type="predicted"/>
<evidence type="ECO:0000313" key="1">
    <source>
        <dbReference type="EMBL" id="SFK27273.1"/>
    </source>
</evidence>
<keyword evidence="2" id="KW-1185">Reference proteome</keyword>
<dbReference type="Proteomes" id="UP000199473">
    <property type="component" value="Unassembled WGS sequence"/>
</dbReference>
<name>A0A1I3Y685_9PROT</name>
<sequence length="135" mass="14106">MSASHSGFQLAKALDAAADAIKARLYRDWDSLSPVQRKALEDAFWDTMGNAMRIRTASVDALLIEARTSLEAVEDVTRRAAALMATLDDIRKAIKVATALFGLAASVAAAVAAPNPAAVVGALKALKKVVDAAEA</sequence>
<reference evidence="1 2" key="1">
    <citation type="submission" date="2016-10" db="EMBL/GenBank/DDBJ databases">
        <authorList>
            <person name="de Groot N.N."/>
        </authorList>
    </citation>
    <scope>NUCLEOTIDE SEQUENCE [LARGE SCALE GENOMIC DNA]</scope>
    <source>
        <strain evidence="1 2">DSM 19981</strain>
    </source>
</reference>